<evidence type="ECO:0000256" key="1">
    <source>
        <dbReference type="SAM" id="MobiDB-lite"/>
    </source>
</evidence>
<feature type="domain" description="DUF4097" evidence="3">
    <location>
        <begin position="127"/>
        <end position="241"/>
    </location>
</feature>
<proteinExistence type="predicted"/>
<feature type="signal peptide" evidence="2">
    <location>
        <begin position="1"/>
        <end position="24"/>
    </location>
</feature>
<gene>
    <name evidence="4" type="ORF">NMN56_012985</name>
</gene>
<dbReference type="PROSITE" id="PS51257">
    <property type="entry name" value="PROKAR_LIPOPROTEIN"/>
    <property type="match status" value="1"/>
</dbReference>
<sequence length="245" mass="24850">MNTRRTSARLSPARRTALVCTALAAATAVGTAGCTWNGADVRSASESYTVKEKVTVVDIDAYAGDITLTAAGPERRTVGVTEDLEYDKTKPRTEHTVDGNTLRLSTDDCGGNGDTCAVGYTVAVPAAMDVRLKTGVGTVTVRGTAGKVSAHTDGGDIRMLKSRAPKVTADTGGGDVSATFAAAPSRVRAESGGGDVKVLLPRAEYAVNATTGGGTREVTVPTGSASPHKITARSGGGDVSVLPAP</sequence>
<dbReference type="Pfam" id="PF13349">
    <property type="entry name" value="DUF4097"/>
    <property type="match status" value="1"/>
</dbReference>
<comment type="caution">
    <text evidence="4">The sequence shown here is derived from an EMBL/GenBank/DDBJ whole genome shotgun (WGS) entry which is preliminary data.</text>
</comment>
<dbReference type="EMBL" id="JANCPR020000010">
    <property type="protein sequence ID" value="MDJ1132855.1"/>
    <property type="molecule type" value="Genomic_DNA"/>
</dbReference>
<dbReference type="Gene3D" id="2.160.20.120">
    <property type="match status" value="1"/>
</dbReference>
<organism evidence="4 5">
    <name type="scientific">Streptomyces iconiensis</name>
    <dbReference type="NCBI Taxonomy" id="1384038"/>
    <lineage>
        <taxon>Bacteria</taxon>
        <taxon>Bacillati</taxon>
        <taxon>Actinomycetota</taxon>
        <taxon>Actinomycetes</taxon>
        <taxon>Kitasatosporales</taxon>
        <taxon>Streptomycetaceae</taxon>
        <taxon>Streptomyces</taxon>
    </lineage>
</organism>
<evidence type="ECO:0000313" key="5">
    <source>
        <dbReference type="Proteomes" id="UP001214441"/>
    </source>
</evidence>
<protein>
    <submittedName>
        <fullName evidence="4">DUF4097 family beta strand repeat-containing protein</fullName>
    </submittedName>
</protein>
<feature type="chain" id="PRO_5045683383" evidence="2">
    <location>
        <begin position="25"/>
        <end position="245"/>
    </location>
</feature>
<evidence type="ECO:0000259" key="3">
    <source>
        <dbReference type="Pfam" id="PF13349"/>
    </source>
</evidence>
<evidence type="ECO:0000256" key="2">
    <source>
        <dbReference type="SAM" id="SignalP"/>
    </source>
</evidence>
<name>A0ABT6ZUW6_9ACTN</name>
<dbReference type="RefSeq" id="WP_274040199.1">
    <property type="nucleotide sequence ID" value="NZ_JANCPR020000010.1"/>
</dbReference>
<keyword evidence="2" id="KW-0732">Signal</keyword>
<dbReference type="InterPro" id="IPR025164">
    <property type="entry name" value="Toastrack_DUF4097"/>
</dbReference>
<feature type="region of interest" description="Disordered" evidence="1">
    <location>
        <begin position="214"/>
        <end position="245"/>
    </location>
</feature>
<accession>A0ABT6ZUW6</accession>
<evidence type="ECO:0000313" key="4">
    <source>
        <dbReference type="EMBL" id="MDJ1132855.1"/>
    </source>
</evidence>
<reference evidence="4 5" key="1">
    <citation type="submission" date="2023-05" db="EMBL/GenBank/DDBJ databases">
        <title>Streptantibioticus silvisoli sp. nov., acidotolerant actinomycetes 1 from pine litter.</title>
        <authorList>
            <person name="Swiecimska M."/>
            <person name="Golinska P."/>
            <person name="Sangal V."/>
            <person name="Wachnowicz B."/>
            <person name="Goodfellow M."/>
        </authorList>
    </citation>
    <scope>NUCLEOTIDE SEQUENCE [LARGE SCALE GENOMIC DNA]</scope>
    <source>
        <strain evidence="4 5">DSM 42109</strain>
    </source>
</reference>
<keyword evidence="5" id="KW-1185">Reference proteome</keyword>
<dbReference type="Proteomes" id="UP001214441">
    <property type="component" value="Unassembled WGS sequence"/>
</dbReference>